<gene>
    <name evidence="1" type="ORF">CUN67_19990</name>
</gene>
<reference evidence="1" key="1">
    <citation type="submission" date="2017-11" db="EMBL/GenBank/DDBJ databases">
        <title>Genome sequence of Pantoea cypripedii NE1.</title>
        <authorList>
            <person name="Nascimento F.X."/>
        </authorList>
    </citation>
    <scope>NUCLEOTIDE SEQUENCE [LARGE SCALE GENOMIC DNA]</scope>
    <source>
        <strain evidence="1">NE1</strain>
    </source>
</reference>
<sequence length="70" mass="8163">MPQPRWLPSLTRVTELSQLPGILSVAAWLQHEIRRIFHRIKRCSTAQTLPGAESCERGRFQTYAVRCTRR</sequence>
<dbReference type="AlphaFoldDB" id="A0A6B9GDI9"/>
<protein>
    <submittedName>
        <fullName evidence="1">Uncharacterized protein</fullName>
    </submittedName>
</protein>
<proteinExistence type="predicted"/>
<dbReference type="Proteomes" id="UP000502005">
    <property type="component" value="Chromosome"/>
</dbReference>
<organism evidence="1">
    <name type="scientific">Pantoea cypripedii</name>
    <name type="common">Pectobacterium cypripedii</name>
    <name type="synonym">Erwinia cypripedii</name>
    <dbReference type="NCBI Taxonomy" id="55209"/>
    <lineage>
        <taxon>Bacteria</taxon>
        <taxon>Pseudomonadati</taxon>
        <taxon>Pseudomonadota</taxon>
        <taxon>Gammaproteobacteria</taxon>
        <taxon>Enterobacterales</taxon>
        <taxon>Erwiniaceae</taxon>
        <taxon>Pantoea</taxon>
    </lineage>
</organism>
<evidence type="ECO:0000313" key="1">
    <source>
        <dbReference type="EMBL" id="QGY31085.1"/>
    </source>
</evidence>
<dbReference type="EMBL" id="CP024768">
    <property type="protein sequence ID" value="QGY31085.1"/>
    <property type="molecule type" value="Genomic_DNA"/>
</dbReference>
<name>A0A6B9GDI9_PANCY</name>
<accession>A0A6B9GDI9</accession>